<name>A0A4V3I8B6_9MICO</name>
<dbReference type="OrthoDB" id="5517693at2"/>
<organism evidence="1 2">
    <name type="scientific">Cryobacterium glaciale</name>
    <dbReference type="NCBI Taxonomy" id="1259145"/>
    <lineage>
        <taxon>Bacteria</taxon>
        <taxon>Bacillati</taxon>
        <taxon>Actinomycetota</taxon>
        <taxon>Actinomycetes</taxon>
        <taxon>Micrococcales</taxon>
        <taxon>Microbacteriaceae</taxon>
        <taxon>Cryobacterium</taxon>
    </lineage>
</organism>
<protein>
    <recommendedName>
        <fullName evidence="3">Transcriptional regulator, AbiEi antitoxin, Type IV TA system</fullName>
    </recommendedName>
</protein>
<proteinExistence type="predicted"/>
<accession>A0A4V3I8B6</accession>
<evidence type="ECO:0000313" key="1">
    <source>
        <dbReference type="EMBL" id="TFB73750.1"/>
    </source>
</evidence>
<dbReference type="Proteomes" id="UP000298173">
    <property type="component" value="Unassembled WGS sequence"/>
</dbReference>
<dbReference type="EMBL" id="SOEY01000016">
    <property type="protein sequence ID" value="TFB73750.1"/>
    <property type="molecule type" value="Genomic_DNA"/>
</dbReference>
<sequence length="325" mass="35580">MTVASVDPLMAITRADGLVLRCDAAAVGLDQELRREFSRGQLVRIRYGVYVGTSVWSTLSPNARYLCRIRAYAAISPEAPVFSHHSAAAIWGLPRPAAWPTDVHITVPEASGGRSRHGVVRHTAGPPPRVVERDGLRVTTVADTAVEMARVLPFADAVAMMDRAIHIPRRGVSLATREDLDRSLEALAGPARVKGRATALRVVQFASTQSGSGGESVSRANIDLLGFEAPELQVRFDDAAGFIAFVDFFWRSISKVGEFDGLGKYVKEEYTRGLTTAQVVMAEKDREDRVRALGPTFARWDWKIARDLSVFGEFLRSHGIPRGAR</sequence>
<dbReference type="AlphaFoldDB" id="A0A4V3I8B6"/>
<reference evidence="1 2" key="1">
    <citation type="submission" date="2019-03" db="EMBL/GenBank/DDBJ databases">
        <title>Genomics of glacier-inhabiting Cryobacterium strains.</title>
        <authorList>
            <person name="Liu Q."/>
            <person name="Xin Y.-H."/>
        </authorList>
    </citation>
    <scope>NUCLEOTIDE SEQUENCE [LARGE SCALE GENOMIC DNA]</scope>
    <source>
        <strain evidence="1 2">HLT2-23</strain>
    </source>
</reference>
<dbReference type="RefSeq" id="WP_134502503.1">
    <property type="nucleotide sequence ID" value="NZ_SOEY01000016.1"/>
</dbReference>
<keyword evidence="2" id="KW-1185">Reference proteome</keyword>
<gene>
    <name evidence="1" type="ORF">E3O06_07940</name>
</gene>
<evidence type="ECO:0000313" key="2">
    <source>
        <dbReference type="Proteomes" id="UP000298173"/>
    </source>
</evidence>
<comment type="caution">
    <text evidence="1">The sequence shown here is derived from an EMBL/GenBank/DDBJ whole genome shotgun (WGS) entry which is preliminary data.</text>
</comment>
<evidence type="ECO:0008006" key="3">
    <source>
        <dbReference type="Google" id="ProtNLM"/>
    </source>
</evidence>